<evidence type="ECO:0008006" key="4">
    <source>
        <dbReference type="Google" id="ProtNLM"/>
    </source>
</evidence>
<sequence>MKFNFVFSSLLVVTLISGGTAVVISAQPNINPEQKQIVGTCLDTWKISVGAIVGLIGGRNLPKKDDDNQPPQAKA</sequence>
<keyword evidence="1" id="KW-0732">Signal</keyword>
<comment type="caution">
    <text evidence="2">The sequence shown here is derived from an EMBL/GenBank/DDBJ whole genome shotgun (WGS) entry which is preliminary data.</text>
</comment>
<evidence type="ECO:0000313" key="2">
    <source>
        <dbReference type="EMBL" id="MBE9031950.1"/>
    </source>
</evidence>
<dbReference type="EMBL" id="JADEXQ010000081">
    <property type="protein sequence ID" value="MBE9031950.1"/>
    <property type="molecule type" value="Genomic_DNA"/>
</dbReference>
<dbReference type="AlphaFoldDB" id="A0A928VP87"/>
<name>A0A928VP87_9CYAN</name>
<evidence type="ECO:0000313" key="3">
    <source>
        <dbReference type="Proteomes" id="UP000625316"/>
    </source>
</evidence>
<feature type="signal peptide" evidence="1">
    <location>
        <begin position="1"/>
        <end position="26"/>
    </location>
</feature>
<accession>A0A928VP87</accession>
<feature type="chain" id="PRO_5037873235" description="TMhelix containing protein" evidence="1">
    <location>
        <begin position="27"/>
        <end position="75"/>
    </location>
</feature>
<dbReference type="Proteomes" id="UP000625316">
    <property type="component" value="Unassembled WGS sequence"/>
</dbReference>
<gene>
    <name evidence="2" type="ORF">IQ266_19625</name>
</gene>
<evidence type="ECO:0000256" key="1">
    <source>
        <dbReference type="SAM" id="SignalP"/>
    </source>
</evidence>
<reference evidence="2" key="1">
    <citation type="submission" date="2020-10" db="EMBL/GenBank/DDBJ databases">
        <authorList>
            <person name="Castelo-Branco R."/>
            <person name="Eusebio N."/>
            <person name="Adriana R."/>
            <person name="Vieira A."/>
            <person name="Brugerolle De Fraissinette N."/>
            <person name="Rezende De Castro R."/>
            <person name="Schneider M.P."/>
            <person name="Vasconcelos V."/>
            <person name="Leao P.N."/>
        </authorList>
    </citation>
    <scope>NUCLEOTIDE SEQUENCE</scope>
    <source>
        <strain evidence="2">LEGE 11480</strain>
    </source>
</reference>
<proteinExistence type="predicted"/>
<organism evidence="2 3">
    <name type="scientific">Romeriopsis navalis LEGE 11480</name>
    <dbReference type="NCBI Taxonomy" id="2777977"/>
    <lineage>
        <taxon>Bacteria</taxon>
        <taxon>Bacillati</taxon>
        <taxon>Cyanobacteriota</taxon>
        <taxon>Cyanophyceae</taxon>
        <taxon>Leptolyngbyales</taxon>
        <taxon>Leptolyngbyaceae</taxon>
        <taxon>Romeriopsis</taxon>
        <taxon>Romeriopsis navalis</taxon>
    </lineage>
</organism>
<dbReference type="RefSeq" id="WP_264326776.1">
    <property type="nucleotide sequence ID" value="NZ_JADEXQ010000081.1"/>
</dbReference>
<protein>
    <recommendedName>
        <fullName evidence="4">TMhelix containing protein</fullName>
    </recommendedName>
</protein>
<keyword evidence="3" id="KW-1185">Reference proteome</keyword>